<dbReference type="InterPro" id="IPR013249">
    <property type="entry name" value="RNA_pol_sigma70_r4_t2"/>
</dbReference>
<evidence type="ECO:0000313" key="9">
    <source>
        <dbReference type="Proteomes" id="UP000280298"/>
    </source>
</evidence>
<dbReference type="PANTHER" id="PTHR43133">
    <property type="entry name" value="RNA POLYMERASE ECF-TYPE SIGMA FACTO"/>
    <property type="match status" value="1"/>
</dbReference>
<keyword evidence="3" id="KW-0731">Sigma factor</keyword>
<evidence type="ECO:0000256" key="2">
    <source>
        <dbReference type="ARBA" id="ARBA00023015"/>
    </source>
</evidence>
<sequence length="196" mass="22353">MSPAREDNASARAAEGRERRDEMRAVYTTHHPKLMAFVARRVEGKPEAEDLCQDVWRLFFSRYDHYVEFYDEPVKVLYAIAKCRIAELWQRRGRAREVPFEGEDVTLLIHAIAPDLPTGIERRVDIGRALACLPARQREALHFHYIDSLTIAETAVLMGIGSNGVKKLLKKALERLRDTAVLSAYRPEGTGEGVYK</sequence>
<name>A0A3S9M1X6_9ACTN</name>
<dbReference type="PANTHER" id="PTHR43133:SF8">
    <property type="entry name" value="RNA POLYMERASE SIGMA FACTOR HI_1459-RELATED"/>
    <property type="match status" value="1"/>
</dbReference>
<evidence type="ECO:0000313" key="8">
    <source>
        <dbReference type="EMBL" id="AZQ33228.1"/>
    </source>
</evidence>
<gene>
    <name evidence="8" type="ORF">EJ357_07000</name>
</gene>
<keyword evidence="2" id="KW-0805">Transcription regulation</keyword>
<dbReference type="Pfam" id="PF08281">
    <property type="entry name" value="Sigma70_r4_2"/>
    <property type="match status" value="1"/>
</dbReference>
<dbReference type="GO" id="GO:0003677">
    <property type="term" value="F:DNA binding"/>
    <property type="evidence" value="ECO:0007669"/>
    <property type="project" value="UniProtKB-KW"/>
</dbReference>
<reference evidence="8 9" key="1">
    <citation type="journal article" date="2019" name="Int. J. Syst. Evol. Microbiol.">
        <title>Streptomyces cyaneochromogenes sp. nov., a blue pigment-producing actinomycete from manganese-contaminated soil.</title>
        <authorList>
            <person name="Tang X."/>
            <person name="Zhao J."/>
            <person name="Li K."/>
            <person name="Chen Z."/>
            <person name="Sun Y."/>
            <person name="Gao J."/>
        </authorList>
    </citation>
    <scope>NUCLEOTIDE SEQUENCE [LARGE SCALE GENOMIC DNA]</scope>
    <source>
        <strain evidence="8 9">MK-45</strain>
    </source>
</reference>
<feature type="region of interest" description="Disordered" evidence="6">
    <location>
        <begin position="1"/>
        <end position="21"/>
    </location>
</feature>
<dbReference type="InterPro" id="IPR039425">
    <property type="entry name" value="RNA_pol_sigma-70-like"/>
</dbReference>
<dbReference type="InterPro" id="IPR014284">
    <property type="entry name" value="RNA_pol_sigma-70_dom"/>
</dbReference>
<keyword evidence="9" id="KW-1185">Reference proteome</keyword>
<dbReference type="KEGG" id="scya:EJ357_07000"/>
<dbReference type="Gene3D" id="1.10.1740.10">
    <property type="match status" value="1"/>
</dbReference>
<organism evidence="8 9">
    <name type="scientific">Streptomyces cyaneochromogenes</name>
    <dbReference type="NCBI Taxonomy" id="2496836"/>
    <lineage>
        <taxon>Bacteria</taxon>
        <taxon>Bacillati</taxon>
        <taxon>Actinomycetota</taxon>
        <taxon>Actinomycetes</taxon>
        <taxon>Kitasatosporales</taxon>
        <taxon>Streptomycetaceae</taxon>
        <taxon>Streptomyces</taxon>
    </lineage>
</organism>
<evidence type="ECO:0000256" key="1">
    <source>
        <dbReference type="ARBA" id="ARBA00010641"/>
    </source>
</evidence>
<keyword evidence="4" id="KW-0238">DNA-binding</keyword>
<protein>
    <submittedName>
        <fullName evidence="8">RNA polymerase sigma factor</fullName>
    </submittedName>
</protein>
<dbReference type="NCBIfam" id="TIGR02937">
    <property type="entry name" value="sigma70-ECF"/>
    <property type="match status" value="1"/>
</dbReference>
<keyword evidence="5" id="KW-0804">Transcription</keyword>
<dbReference type="RefSeq" id="WP_126389721.1">
    <property type="nucleotide sequence ID" value="NZ_CP034539.1"/>
</dbReference>
<dbReference type="SUPFAM" id="SSF88659">
    <property type="entry name" value="Sigma3 and sigma4 domains of RNA polymerase sigma factors"/>
    <property type="match status" value="1"/>
</dbReference>
<dbReference type="Proteomes" id="UP000280298">
    <property type="component" value="Chromosome"/>
</dbReference>
<dbReference type="InterPro" id="IPR013325">
    <property type="entry name" value="RNA_pol_sigma_r2"/>
</dbReference>
<dbReference type="GO" id="GO:0016987">
    <property type="term" value="F:sigma factor activity"/>
    <property type="evidence" value="ECO:0007669"/>
    <property type="project" value="UniProtKB-KW"/>
</dbReference>
<evidence type="ECO:0000256" key="6">
    <source>
        <dbReference type="SAM" id="MobiDB-lite"/>
    </source>
</evidence>
<evidence type="ECO:0000256" key="3">
    <source>
        <dbReference type="ARBA" id="ARBA00023082"/>
    </source>
</evidence>
<dbReference type="OrthoDB" id="4350410at2"/>
<proteinExistence type="inferred from homology"/>
<evidence type="ECO:0000256" key="5">
    <source>
        <dbReference type="ARBA" id="ARBA00023163"/>
    </source>
</evidence>
<dbReference type="SUPFAM" id="SSF88946">
    <property type="entry name" value="Sigma2 domain of RNA polymerase sigma factors"/>
    <property type="match status" value="1"/>
</dbReference>
<accession>A0A3S9M1X6</accession>
<feature type="domain" description="RNA polymerase sigma factor 70 region 4 type 2" evidence="7">
    <location>
        <begin position="125"/>
        <end position="176"/>
    </location>
</feature>
<comment type="similarity">
    <text evidence="1">Belongs to the sigma-70 factor family. ECF subfamily.</text>
</comment>
<evidence type="ECO:0000256" key="4">
    <source>
        <dbReference type="ARBA" id="ARBA00023125"/>
    </source>
</evidence>
<dbReference type="InterPro" id="IPR036388">
    <property type="entry name" value="WH-like_DNA-bd_sf"/>
</dbReference>
<dbReference type="AlphaFoldDB" id="A0A3S9M1X6"/>
<dbReference type="InterPro" id="IPR013324">
    <property type="entry name" value="RNA_pol_sigma_r3/r4-like"/>
</dbReference>
<evidence type="ECO:0000259" key="7">
    <source>
        <dbReference type="Pfam" id="PF08281"/>
    </source>
</evidence>
<dbReference type="CDD" id="cd06171">
    <property type="entry name" value="Sigma70_r4"/>
    <property type="match status" value="1"/>
</dbReference>
<dbReference type="EMBL" id="CP034539">
    <property type="protein sequence ID" value="AZQ33228.1"/>
    <property type="molecule type" value="Genomic_DNA"/>
</dbReference>
<dbReference type="Gene3D" id="1.10.10.10">
    <property type="entry name" value="Winged helix-like DNA-binding domain superfamily/Winged helix DNA-binding domain"/>
    <property type="match status" value="1"/>
</dbReference>
<dbReference type="GO" id="GO:0006352">
    <property type="term" value="P:DNA-templated transcription initiation"/>
    <property type="evidence" value="ECO:0007669"/>
    <property type="project" value="InterPro"/>
</dbReference>